<dbReference type="Proteomes" id="UP001196413">
    <property type="component" value="Unassembled WGS sequence"/>
</dbReference>
<evidence type="ECO:0000313" key="1">
    <source>
        <dbReference type="EMBL" id="KAJ1361637.1"/>
    </source>
</evidence>
<proteinExistence type="predicted"/>
<accession>A0AAD5MNC4</accession>
<protein>
    <submittedName>
        <fullName evidence="1">Uncharacterized protein</fullName>
    </submittedName>
</protein>
<name>A0AAD5MNC4_PARTN</name>
<dbReference type="EMBL" id="JAHQIW010004248">
    <property type="protein sequence ID" value="KAJ1361637.1"/>
    <property type="molecule type" value="Genomic_DNA"/>
</dbReference>
<evidence type="ECO:0000313" key="2">
    <source>
        <dbReference type="Proteomes" id="UP001196413"/>
    </source>
</evidence>
<reference evidence="1" key="1">
    <citation type="submission" date="2021-06" db="EMBL/GenBank/DDBJ databases">
        <title>Parelaphostrongylus tenuis whole genome reference sequence.</title>
        <authorList>
            <person name="Garwood T.J."/>
            <person name="Larsen P.A."/>
            <person name="Fountain-Jones N.M."/>
            <person name="Garbe J.R."/>
            <person name="Macchietto M.G."/>
            <person name="Kania S.A."/>
            <person name="Gerhold R.W."/>
            <person name="Richards J.E."/>
            <person name="Wolf T.M."/>
        </authorList>
    </citation>
    <scope>NUCLEOTIDE SEQUENCE</scope>
    <source>
        <strain evidence="1">MNPRO001-30</strain>
        <tissue evidence="1">Meninges</tissue>
    </source>
</reference>
<gene>
    <name evidence="1" type="ORF">KIN20_020931</name>
</gene>
<comment type="caution">
    <text evidence="1">The sequence shown here is derived from an EMBL/GenBank/DDBJ whole genome shotgun (WGS) entry which is preliminary data.</text>
</comment>
<organism evidence="1 2">
    <name type="scientific">Parelaphostrongylus tenuis</name>
    <name type="common">Meningeal worm</name>
    <dbReference type="NCBI Taxonomy" id="148309"/>
    <lineage>
        <taxon>Eukaryota</taxon>
        <taxon>Metazoa</taxon>
        <taxon>Ecdysozoa</taxon>
        <taxon>Nematoda</taxon>
        <taxon>Chromadorea</taxon>
        <taxon>Rhabditida</taxon>
        <taxon>Rhabditina</taxon>
        <taxon>Rhabditomorpha</taxon>
        <taxon>Strongyloidea</taxon>
        <taxon>Metastrongylidae</taxon>
        <taxon>Parelaphostrongylus</taxon>
    </lineage>
</organism>
<keyword evidence="2" id="KW-1185">Reference proteome</keyword>
<sequence length="71" mass="7686">MIQTVSDCPSISLEQITFGGHNKIRIGLPQIVTWNHPTPALNRKTSEVEGLYVYPLFLTAAKVASSALSSS</sequence>
<dbReference type="AlphaFoldDB" id="A0AAD5MNC4"/>